<reference evidence="3" key="1">
    <citation type="submission" date="2024-03" db="EMBL/GenBank/DDBJ databases">
        <title>WGS assembly of Saponaria officinalis var. Norfolk2.</title>
        <authorList>
            <person name="Jenkins J."/>
            <person name="Shu S."/>
            <person name="Grimwood J."/>
            <person name="Barry K."/>
            <person name="Goodstein D."/>
            <person name="Schmutz J."/>
            <person name="Leebens-Mack J."/>
            <person name="Osbourn A."/>
        </authorList>
    </citation>
    <scope>NUCLEOTIDE SEQUENCE [LARGE SCALE GENOMIC DNA]</scope>
    <source>
        <strain evidence="3">JIC</strain>
    </source>
</reference>
<dbReference type="InterPro" id="IPR050942">
    <property type="entry name" value="F-box_BR-signaling"/>
</dbReference>
<keyword evidence="4" id="KW-1185">Reference proteome</keyword>
<proteinExistence type="predicted"/>
<evidence type="ECO:0000313" key="3">
    <source>
        <dbReference type="EMBL" id="KAK9665476.1"/>
    </source>
</evidence>
<protein>
    <recommendedName>
        <fullName evidence="2">KIB1-4 beta-propeller domain-containing protein</fullName>
    </recommendedName>
</protein>
<comment type="caution">
    <text evidence="3">The sequence shown here is derived from an EMBL/GenBank/DDBJ whole genome shotgun (WGS) entry which is preliminary data.</text>
</comment>
<feature type="domain" description="KIB1-4 beta-propeller" evidence="2">
    <location>
        <begin position="96"/>
        <end position="381"/>
    </location>
</feature>
<dbReference type="InterPro" id="IPR005174">
    <property type="entry name" value="KIB1-4_b-propeller"/>
</dbReference>
<dbReference type="Proteomes" id="UP001443914">
    <property type="component" value="Unassembled WGS sequence"/>
</dbReference>
<accession>A0AAW1GST7</accession>
<dbReference type="Pfam" id="PF03478">
    <property type="entry name" value="Beta-prop_KIB1-4"/>
    <property type="match status" value="1"/>
</dbReference>
<dbReference type="PANTHER" id="PTHR44259">
    <property type="entry name" value="OS07G0183000 PROTEIN-RELATED"/>
    <property type="match status" value="1"/>
</dbReference>
<feature type="region of interest" description="Disordered" evidence="1">
    <location>
        <begin position="1"/>
        <end position="22"/>
    </location>
</feature>
<dbReference type="Gene3D" id="1.20.1280.50">
    <property type="match status" value="1"/>
</dbReference>
<organism evidence="3 4">
    <name type="scientific">Saponaria officinalis</name>
    <name type="common">Common soapwort</name>
    <name type="synonym">Lychnis saponaria</name>
    <dbReference type="NCBI Taxonomy" id="3572"/>
    <lineage>
        <taxon>Eukaryota</taxon>
        <taxon>Viridiplantae</taxon>
        <taxon>Streptophyta</taxon>
        <taxon>Embryophyta</taxon>
        <taxon>Tracheophyta</taxon>
        <taxon>Spermatophyta</taxon>
        <taxon>Magnoliopsida</taxon>
        <taxon>eudicotyledons</taxon>
        <taxon>Gunneridae</taxon>
        <taxon>Pentapetalae</taxon>
        <taxon>Caryophyllales</taxon>
        <taxon>Caryophyllaceae</taxon>
        <taxon>Caryophylleae</taxon>
        <taxon>Saponaria</taxon>
    </lineage>
</organism>
<sequence>MKSTKALTSSESSSSSSSSSFDRDWAWLPQNLLFMVLNKLFLLSDMIGFASVCSHWRSVAKCRFEELNLRANMHFTRKLPMLLVPSTENNDCIRNLYSITDTKIYDLRLPVPHTKRYCGSSRGWLIILDNKSFEVTLVNPFYFGHMQGSIQLPPFIAAQDASEEAGENFHLEYFVSKAILSTDPIASPNDYALMLIYGEMRMLGLWKSGDTHWTYINWPILIFSDLIYSNGQFLAVNNFGQIYSCDIVSKPPTFSAVYGPHLDIPGGNCRRYIVELPDRTIVQVIRVLRTCVCNKDVPLFYTAGFVLFTLQDHNGTKNWLPVDTLRDGALFLGDNYSMYVVASQFPGCRPNSVYFTDDVQDADMKLLISHQFTCRREIGIYHLDNYMIERIECPLPKESRLPPPIWITPTI</sequence>
<evidence type="ECO:0000313" key="4">
    <source>
        <dbReference type="Proteomes" id="UP001443914"/>
    </source>
</evidence>
<feature type="compositionally biased region" description="Low complexity" evidence="1">
    <location>
        <begin position="9"/>
        <end position="20"/>
    </location>
</feature>
<dbReference type="AlphaFoldDB" id="A0AAW1GST7"/>
<name>A0AAW1GST7_SAPOF</name>
<evidence type="ECO:0000259" key="2">
    <source>
        <dbReference type="Pfam" id="PF03478"/>
    </source>
</evidence>
<gene>
    <name evidence="3" type="ORF">RND81_14G114500</name>
</gene>
<dbReference type="EMBL" id="JBDFQZ010000014">
    <property type="protein sequence ID" value="KAK9665476.1"/>
    <property type="molecule type" value="Genomic_DNA"/>
</dbReference>
<dbReference type="PANTHER" id="PTHR44259:SF15">
    <property type="entry name" value="F-BOX PROTEIN KIB2-RELATED"/>
    <property type="match status" value="1"/>
</dbReference>
<evidence type="ECO:0000256" key="1">
    <source>
        <dbReference type="SAM" id="MobiDB-lite"/>
    </source>
</evidence>